<dbReference type="WBParaSite" id="ACRNAN_scaffold4592.g25199.t1">
    <property type="protein sequence ID" value="ACRNAN_scaffold4592.g25199.t1"/>
    <property type="gene ID" value="ACRNAN_scaffold4592.g25199"/>
</dbReference>
<protein>
    <submittedName>
        <fullName evidence="2">Uncharacterized protein</fullName>
    </submittedName>
</protein>
<dbReference type="AlphaFoldDB" id="A0A914DYB4"/>
<organism evidence="1 2">
    <name type="scientific">Acrobeloides nanus</name>
    <dbReference type="NCBI Taxonomy" id="290746"/>
    <lineage>
        <taxon>Eukaryota</taxon>
        <taxon>Metazoa</taxon>
        <taxon>Ecdysozoa</taxon>
        <taxon>Nematoda</taxon>
        <taxon>Chromadorea</taxon>
        <taxon>Rhabditida</taxon>
        <taxon>Tylenchina</taxon>
        <taxon>Cephalobomorpha</taxon>
        <taxon>Cephaloboidea</taxon>
        <taxon>Cephalobidae</taxon>
        <taxon>Acrobeloides</taxon>
    </lineage>
</organism>
<keyword evidence="1" id="KW-1185">Reference proteome</keyword>
<evidence type="ECO:0000313" key="1">
    <source>
        <dbReference type="Proteomes" id="UP000887540"/>
    </source>
</evidence>
<name>A0A914DYB4_9BILA</name>
<accession>A0A914DYB4</accession>
<sequence length="117" mass="13534">MGRVKSDHNLTSYTKQGVESRLAQQYASWWGNQSEAMIKIFEDAYSNSSTADDDHLAWLQFAVNVNTPAYFTKGSLKDVQYYLLNGNPNVFTYEFAWSSFLNDDDNPIPNWKRKYLS</sequence>
<reference evidence="2" key="1">
    <citation type="submission" date="2022-11" db="UniProtKB">
        <authorList>
            <consortium name="WormBaseParasite"/>
        </authorList>
    </citation>
    <scope>IDENTIFICATION</scope>
</reference>
<proteinExistence type="predicted"/>
<dbReference type="Proteomes" id="UP000887540">
    <property type="component" value="Unplaced"/>
</dbReference>
<evidence type="ECO:0000313" key="2">
    <source>
        <dbReference type="WBParaSite" id="ACRNAN_scaffold4592.g25199.t1"/>
    </source>
</evidence>